<feature type="transmembrane region" description="Helical" evidence="1">
    <location>
        <begin position="12"/>
        <end position="34"/>
    </location>
</feature>
<keyword evidence="1" id="KW-0812">Transmembrane</keyword>
<keyword evidence="1" id="KW-1133">Transmembrane helix</keyword>
<sequence>MRGILERRLSYLYSGEFSSVIIFVFVSYIVNAAFPELQLYSLYSFWAAFFLLEWLLIQGTIYWYAKLKRLRKENISTTPTKIVRLLQRFKVMNVFIIFTVVIAFIFDVIQWYPSLPVGGLVTVLLIYVFAILEYINYFYIQLSYNSIYDIKRILKNRKWKTSSLKKDMKRLL</sequence>
<dbReference type="RefSeq" id="WP_036199839.1">
    <property type="nucleotide sequence ID" value="NZ_AVCY01000009.1"/>
</dbReference>
<feature type="transmembrane region" description="Helical" evidence="1">
    <location>
        <begin position="40"/>
        <end position="65"/>
    </location>
</feature>
<feature type="transmembrane region" description="Helical" evidence="1">
    <location>
        <begin position="118"/>
        <end position="140"/>
    </location>
</feature>
<accession>A0A0A3HY46</accession>
<keyword evidence="1" id="KW-0472">Membrane</keyword>
<keyword evidence="3" id="KW-1185">Reference proteome</keyword>
<evidence type="ECO:0000313" key="2">
    <source>
        <dbReference type="EMBL" id="KGR76165.1"/>
    </source>
</evidence>
<reference evidence="2 3" key="1">
    <citation type="submission" date="2014-02" db="EMBL/GenBank/DDBJ databases">
        <title>Draft genome sequence of Lysinibacillus sinduriensis JCM 15800.</title>
        <authorList>
            <person name="Zhang F."/>
            <person name="Wang G."/>
            <person name="Zhang L."/>
        </authorList>
    </citation>
    <scope>NUCLEOTIDE SEQUENCE [LARGE SCALE GENOMIC DNA]</scope>
    <source>
        <strain evidence="2 3">JCM 15800</strain>
    </source>
</reference>
<proteinExistence type="predicted"/>
<dbReference type="STRING" id="1384057.CD33_08330"/>
<comment type="caution">
    <text evidence="2">The sequence shown here is derived from an EMBL/GenBank/DDBJ whole genome shotgun (WGS) entry which is preliminary data.</text>
</comment>
<evidence type="ECO:0000256" key="1">
    <source>
        <dbReference type="SAM" id="Phobius"/>
    </source>
</evidence>
<protein>
    <submittedName>
        <fullName evidence="2">General stress protein</fullName>
    </submittedName>
</protein>
<dbReference type="AlphaFoldDB" id="A0A0A3HY46"/>
<dbReference type="eggNOG" id="ENOG5032VTI">
    <property type="taxonomic scope" value="Bacteria"/>
</dbReference>
<dbReference type="OrthoDB" id="4826010at2"/>
<dbReference type="EMBL" id="JPVO01000047">
    <property type="protein sequence ID" value="KGR76165.1"/>
    <property type="molecule type" value="Genomic_DNA"/>
</dbReference>
<organism evidence="2 3">
    <name type="scientific">Ureibacillus sinduriensis BLB-1 = JCM 15800</name>
    <dbReference type="NCBI Taxonomy" id="1384057"/>
    <lineage>
        <taxon>Bacteria</taxon>
        <taxon>Bacillati</taxon>
        <taxon>Bacillota</taxon>
        <taxon>Bacilli</taxon>
        <taxon>Bacillales</taxon>
        <taxon>Caryophanaceae</taxon>
        <taxon>Ureibacillus</taxon>
    </lineage>
</organism>
<evidence type="ECO:0000313" key="3">
    <source>
        <dbReference type="Proteomes" id="UP000030408"/>
    </source>
</evidence>
<name>A0A0A3HY46_9BACL</name>
<dbReference type="Proteomes" id="UP000030408">
    <property type="component" value="Unassembled WGS sequence"/>
</dbReference>
<gene>
    <name evidence="2" type="ORF">CD33_08330</name>
</gene>
<feature type="transmembrane region" description="Helical" evidence="1">
    <location>
        <begin position="91"/>
        <end position="112"/>
    </location>
</feature>